<dbReference type="STRING" id="72664.V4LPR2"/>
<dbReference type="OMA" id="QFAIFCA"/>
<keyword evidence="3" id="KW-1185">Reference proteome</keyword>
<dbReference type="EMBL" id="KI517435">
    <property type="protein sequence ID" value="ESQ45789.1"/>
    <property type="molecule type" value="Genomic_DNA"/>
</dbReference>
<name>V4LPR2_EUTSA</name>
<gene>
    <name evidence="2" type="ORF">EUTSA_v10010876mg</name>
</gene>
<evidence type="ECO:0000256" key="1">
    <source>
        <dbReference type="SAM" id="SignalP"/>
    </source>
</evidence>
<dbReference type="Proteomes" id="UP000030689">
    <property type="component" value="Unassembled WGS sequence"/>
</dbReference>
<evidence type="ECO:0000313" key="3">
    <source>
        <dbReference type="Proteomes" id="UP000030689"/>
    </source>
</evidence>
<reference evidence="2 3" key="1">
    <citation type="journal article" date="2013" name="Front. Plant Sci.">
        <title>The Reference Genome of the Halophytic Plant Eutrema salsugineum.</title>
        <authorList>
            <person name="Yang R."/>
            <person name="Jarvis D.E."/>
            <person name="Chen H."/>
            <person name="Beilstein M.A."/>
            <person name="Grimwood J."/>
            <person name="Jenkins J."/>
            <person name="Shu S."/>
            <person name="Prochnik S."/>
            <person name="Xin M."/>
            <person name="Ma C."/>
            <person name="Schmutz J."/>
            <person name="Wing R.A."/>
            <person name="Mitchell-Olds T."/>
            <person name="Schumaker K.S."/>
            <person name="Wang X."/>
        </authorList>
    </citation>
    <scope>NUCLEOTIDE SEQUENCE [LARGE SCALE GENOMIC DNA]</scope>
</reference>
<feature type="chain" id="PRO_5004721060" evidence="1">
    <location>
        <begin position="23"/>
        <end position="79"/>
    </location>
</feature>
<dbReference type="AlphaFoldDB" id="V4LPR2"/>
<evidence type="ECO:0000313" key="2">
    <source>
        <dbReference type="EMBL" id="ESQ45789.1"/>
    </source>
</evidence>
<protein>
    <submittedName>
        <fullName evidence="2">Uncharacterized protein</fullName>
    </submittedName>
</protein>
<dbReference type="OrthoDB" id="1065039at2759"/>
<keyword evidence="1" id="KW-0732">Signal</keyword>
<feature type="signal peptide" evidence="1">
    <location>
        <begin position="1"/>
        <end position="22"/>
    </location>
</feature>
<dbReference type="Gramene" id="ESQ45789">
    <property type="protein sequence ID" value="ESQ45789"/>
    <property type="gene ID" value="EUTSA_v10010876mg"/>
</dbReference>
<organism evidence="2 3">
    <name type="scientific">Eutrema salsugineum</name>
    <name type="common">Saltwater cress</name>
    <name type="synonym">Sisymbrium salsugineum</name>
    <dbReference type="NCBI Taxonomy" id="72664"/>
    <lineage>
        <taxon>Eukaryota</taxon>
        <taxon>Viridiplantae</taxon>
        <taxon>Streptophyta</taxon>
        <taxon>Embryophyta</taxon>
        <taxon>Tracheophyta</taxon>
        <taxon>Spermatophyta</taxon>
        <taxon>Magnoliopsida</taxon>
        <taxon>eudicotyledons</taxon>
        <taxon>Gunneridae</taxon>
        <taxon>Pentapetalae</taxon>
        <taxon>rosids</taxon>
        <taxon>malvids</taxon>
        <taxon>Brassicales</taxon>
        <taxon>Brassicaceae</taxon>
        <taxon>Eutremeae</taxon>
        <taxon>Eutrema</taxon>
    </lineage>
</organism>
<dbReference type="KEGG" id="eus:EUTSA_v10010876mg"/>
<proteinExistence type="predicted"/>
<accession>V4LPR2</accession>
<sequence>MSTSHIAILCIIVISHFPLHESADPPTGSLDPSFCLPLNCALNRGGRCSCCSGMPKKCYATNQECAAACKRPPPPSKRS</sequence>